<dbReference type="GO" id="GO:0000976">
    <property type="term" value="F:transcription cis-regulatory region binding"/>
    <property type="evidence" value="ECO:0007669"/>
    <property type="project" value="TreeGrafter"/>
</dbReference>
<comment type="caution">
    <text evidence="4">The sequence shown here is derived from an EMBL/GenBank/DDBJ whole genome shotgun (WGS) entry which is preliminary data.</text>
</comment>
<evidence type="ECO:0000313" key="5">
    <source>
        <dbReference type="Proteomes" id="UP001251528"/>
    </source>
</evidence>
<evidence type="ECO:0000256" key="3">
    <source>
        <dbReference type="SAM" id="MobiDB-lite"/>
    </source>
</evidence>
<evidence type="ECO:0000256" key="2">
    <source>
        <dbReference type="ARBA" id="ARBA00023242"/>
    </source>
</evidence>
<keyword evidence="5" id="KW-1185">Reference proteome</keyword>
<organism evidence="4 5">
    <name type="scientific">Conoideocrella luteorostrata</name>
    <dbReference type="NCBI Taxonomy" id="1105319"/>
    <lineage>
        <taxon>Eukaryota</taxon>
        <taxon>Fungi</taxon>
        <taxon>Dikarya</taxon>
        <taxon>Ascomycota</taxon>
        <taxon>Pezizomycotina</taxon>
        <taxon>Sordariomycetes</taxon>
        <taxon>Hypocreomycetidae</taxon>
        <taxon>Hypocreales</taxon>
        <taxon>Clavicipitaceae</taxon>
        <taxon>Conoideocrella</taxon>
    </lineage>
</organism>
<feature type="compositionally biased region" description="Polar residues" evidence="3">
    <location>
        <begin position="78"/>
        <end position="91"/>
    </location>
</feature>
<accession>A0AAJ0G2C7</accession>
<dbReference type="AlphaFoldDB" id="A0AAJ0G2C7"/>
<keyword evidence="2" id="KW-0539">Nucleus</keyword>
<dbReference type="Proteomes" id="UP001251528">
    <property type="component" value="Unassembled WGS sequence"/>
</dbReference>
<dbReference type="PANTHER" id="PTHR37534">
    <property type="entry name" value="TRANSCRIPTIONAL ACTIVATOR PROTEIN UGA3"/>
    <property type="match status" value="1"/>
</dbReference>
<dbReference type="EMBL" id="JASWJB010000043">
    <property type="protein sequence ID" value="KAK2606291.1"/>
    <property type="molecule type" value="Genomic_DNA"/>
</dbReference>
<dbReference type="GO" id="GO:0005634">
    <property type="term" value="C:nucleus"/>
    <property type="evidence" value="ECO:0007669"/>
    <property type="project" value="UniProtKB-SubCell"/>
</dbReference>
<evidence type="ECO:0000256" key="1">
    <source>
        <dbReference type="ARBA" id="ARBA00004123"/>
    </source>
</evidence>
<dbReference type="InterPro" id="IPR021858">
    <property type="entry name" value="Fun_TF"/>
</dbReference>
<gene>
    <name evidence="4" type="ORF">QQS21_003339</name>
</gene>
<comment type="subcellular location">
    <subcellularLocation>
        <location evidence="1">Nucleus</location>
    </subcellularLocation>
</comment>
<dbReference type="PANTHER" id="PTHR37534:SF2">
    <property type="entry name" value="N-ACETYLTRANSFERASE DOMAIN-CONTAINING PROTEIN"/>
    <property type="match status" value="1"/>
</dbReference>
<dbReference type="Pfam" id="PF11951">
    <property type="entry name" value="Fungal_trans_2"/>
    <property type="match status" value="1"/>
</dbReference>
<feature type="region of interest" description="Disordered" evidence="3">
    <location>
        <begin position="26"/>
        <end position="91"/>
    </location>
</feature>
<dbReference type="GO" id="GO:0045944">
    <property type="term" value="P:positive regulation of transcription by RNA polymerase II"/>
    <property type="evidence" value="ECO:0007669"/>
    <property type="project" value="TreeGrafter"/>
</dbReference>
<reference evidence="4" key="1">
    <citation type="submission" date="2023-06" db="EMBL/GenBank/DDBJ databases">
        <title>Conoideocrella luteorostrata (Hypocreales: Clavicipitaceae), a potential biocontrol fungus for elongate hemlock scale in United States Christmas tree production areas.</title>
        <authorList>
            <person name="Barrett H."/>
            <person name="Lovett B."/>
            <person name="Macias A.M."/>
            <person name="Stajich J.E."/>
            <person name="Kasson M.T."/>
        </authorList>
    </citation>
    <scope>NUCLEOTIDE SEQUENCE</scope>
    <source>
        <strain evidence="4">ARSEF 14590</strain>
    </source>
</reference>
<evidence type="ECO:0000313" key="4">
    <source>
        <dbReference type="EMBL" id="KAK2606291.1"/>
    </source>
</evidence>
<name>A0AAJ0G2C7_9HYPO</name>
<feature type="compositionally biased region" description="Polar residues" evidence="3">
    <location>
        <begin position="34"/>
        <end position="46"/>
    </location>
</feature>
<sequence>MGCYEIGAECNFIRYQFRSAWRRNRHRGDGTKGVATQTSANTSFSRSGPRFAGNNGQPVEVIEHEEPQPSIQEEESPGITQPSNTSSPTAPIIAQTPQVHFNSYSNQFPNDSVQSTGTRNWDAFPRLTRREASLMRIYILSLATSVSTEALWSEMLADEACPHFAVEVPKLALEKPMLLYGILAVASRYEAVACNPGVPLESTYYHSKCIELIIQALDSQEYDATILTAVVLSRLYEEIDNDDDRDFRHLRGTKDLLCSETIKQLASQGGLAEAASWVHLRQAIYVSIIRREPIQIPLDTFKIFTAFRHDDETSHANRIVYIFSRILNAYFGQSKCSASERWSGSEPRYDEYSERNAMGEDVEEWHRSKPKSFDPLYHDLDETGDCDEPPCITMMSTVAGR</sequence>
<proteinExistence type="predicted"/>
<protein>
    <submittedName>
        <fullName evidence="4">Uncharacterized protein</fullName>
    </submittedName>
</protein>
<dbReference type="GO" id="GO:0003700">
    <property type="term" value="F:DNA-binding transcription factor activity"/>
    <property type="evidence" value="ECO:0007669"/>
    <property type="project" value="TreeGrafter"/>
</dbReference>